<feature type="domain" description="Tail sheath protein C-terminal" evidence="3">
    <location>
        <begin position="504"/>
        <end position="605"/>
    </location>
</feature>
<evidence type="ECO:0000313" key="5">
    <source>
        <dbReference type="Proteomes" id="UP000252355"/>
    </source>
</evidence>
<proteinExistence type="inferred from homology"/>
<dbReference type="AlphaFoldDB" id="A0A367ZMD7"/>
<evidence type="ECO:0000259" key="3">
    <source>
        <dbReference type="Pfam" id="PF17482"/>
    </source>
</evidence>
<organism evidence="4 5">
    <name type="scientific">Candidatus Ozemobacter sibiricus</name>
    <dbReference type="NCBI Taxonomy" id="2268124"/>
    <lineage>
        <taxon>Bacteria</taxon>
        <taxon>Candidatus Ozemobacteria</taxon>
        <taxon>Candidatus Ozemobacterales</taxon>
        <taxon>Candidatus Ozemobacteraceae</taxon>
        <taxon>Candidatus Ozemobacter</taxon>
    </lineage>
</organism>
<dbReference type="Gene3D" id="3.40.50.11780">
    <property type="match status" value="2"/>
</dbReference>
<accession>A0A367ZMD7</accession>
<dbReference type="Pfam" id="PF17482">
    <property type="entry name" value="Phage_sheath_1C"/>
    <property type="match status" value="1"/>
</dbReference>
<sequence>MGTYLSPGIYTREVDFSFYVKQISTSSCGMVGVAERGPINKPVLVTSWEQFINKFGSYLQAGYLAYAARAFFDNGGSVLFVNRIAHLTDPTDRNTLTAVKAQAVLKDRRAATASLVTGTVGTDRIAWRAIQPGAAGNAVSVELVVSGNDTPLSVEVLGQAITVNLATDGAGDPVSTADQVVAAVVGSPEASARVTAETQDAGIVQAAASANLSGGQNALDTLKVRAADEGIWGERLSVQVEDGSLDPTGAFNLVVRHKGEVVEVFKDLSMDEAAPNHVELVVNERSDFITVEDLGTASGLPLDRPVIGVFDLSGGDDGLTGLDDADYSGDPSQHTGFYAFDEIDALNLVMAPGVTTAEVIHAGITYAENRQDLMFLAEAPIHLEPLEAVDFRKGQGMYSHGAFNSSYAALYYPWIEINDPVTGKRKLVPPSGAVAGCYARSDKKTHVWYAPAGIDRGRVFNALSLGYKTSRGERDVLYPEGVNVIASFPDSGINIWGQKTLQSQPSALDRVNVRRLMMFIEEAIAESSRFVVFEPNNPQTWRALIRLINPFMQDIKDKGGLYDFAVQCDEETNTPAVIDRNELVARVFVKPTKTAEFIELNFVLTATGADFKEIFKTG</sequence>
<name>A0A367ZMD7_9BACT</name>
<dbReference type="Proteomes" id="UP000252355">
    <property type="component" value="Unassembled WGS sequence"/>
</dbReference>
<dbReference type="InterPro" id="IPR052042">
    <property type="entry name" value="Tail_sheath_structural"/>
</dbReference>
<comment type="similarity">
    <text evidence="1">Belongs to the myoviridae tail sheath protein family.</text>
</comment>
<protein>
    <recommendedName>
        <fullName evidence="6">Phage tail sheath protein FI</fullName>
    </recommendedName>
</protein>
<dbReference type="Pfam" id="PF04984">
    <property type="entry name" value="Phage_sheath_1"/>
    <property type="match status" value="1"/>
</dbReference>
<dbReference type="PANTHER" id="PTHR35861">
    <property type="match status" value="1"/>
</dbReference>
<reference evidence="4 5" key="1">
    <citation type="submission" date="2018-05" db="EMBL/GenBank/DDBJ databases">
        <title>A metagenomic window into the 2 km-deep terrestrial subsurface aquifer revealed taxonomically and functionally diverse microbial community comprising novel uncultured bacterial lineages.</title>
        <authorList>
            <person name="Kadnikov V.V."/>
            <person name="Mardanov A.V."/>
            <person name="Beletsky A.V."/>
            <person name="Banks D."/>
            <person name="Pimenov N.V."/>
            <person name="Frank Y.A."/>
            <person name="Karnachuk O.V."/>
            <person name="Ravin N.V."/>
        </authorList>
    </citation>
    <scope>NUCLEOTIDE SEQUENCE [LARGE SCALE GENOMIC DNA]</scope>
    <source>
        <strain evidence="4">BY5</strain>
    </source>
</reference>
<dbReference type="InterPro" id="IPR035089">
    <property type="entry name" value="Phage_sheath_subtilisin"/>
</dbReference>
<feature type="domain" description="Tail sheath protein subtilisin-like" evidence="2">
    <location>
        <begin position="370"/>
        <end position="501"/>
    </location>
</feature>
<evidence type="ECO:0000259" key="2">
    <source>
        <dbReference type="Pfam" id="PF04984"/>
    </source>
</evidence>
<evidence type="ECO:0000256" key="1">
    <source>
        <dbReference type="ARBA" id="ARBA00008005"/>
    </source>
</evidence>
<comment type="caution">
    <text evidence="4">The sequence shown here is derived from an EMBL/GenBank/DDBJ whole genome shotgun (WGS) entry which is preliminary data.</text>
</comment>
<gene>
    <name evidence="4" type="ORF">OZSIB_0324</name>
</gene>
<evidence type="ECO:0008006" key="6">
    <source>
        <dbReference type="Google" id="ProtNLM"/>
    </source>
</evidence>
<evidence type="ECO:0000313" key="4">
    <source>
        <dbReference type="EMBL" id="RCK79210.1"/>
    </source>
</evidence>
<dbReference type="InterPro" id="IPR020287">
    <property type="entry name" value="Tail_sheath_C"/>
</dbReference>
<dbReference type="PANTHER" id="PTHR35861:SF1">
    <property type="entry name" value="PHAGE TAIL SHEATH PROTEIN"/>
    <property type="match status" value="1"/>
</dbReference>
<dbReference type="EMBL" id="QOQW01000015">
    <property type="protein sequence ID" value="RCK79210.1"/>
    <property type="molecule type" value="Genomic_DNA"/>
</dbReference>